<proteinExistence type="inferred from homology"/>
<keyword evidence="4" id="KW-0378">Hydrolase</keyword>
<organism evidence="6 7">
    <name type="scientific">Stigmatella ashevillensis</name>
    <dbReference type="NCBI Taxonomy" id="2995309"/>
    <lineage>
        <taxon>Bacteria</taxon>
        <taxon>Pseudomonadati</taxon>
        <taxon>Myxococcota</taxon>
        <taxon>Myxococcia</taxon>
        <taxon>Myxococcales</taxon>
        <taxon>Cystobacterineae</taxon>
        <taxon>Archangiaceae</taxon>
        <taxon>Stigmatella</taxon>
    </lineage>
</organism>
<accession>A0ABT5D619</accession>
<evidence type="ECO:0008006" key="8">
    <source>
        <dbReference type="Google" id="ProtNLM"/>
    </source>
</evidence>
<comment type="cofactor">
    <cofactor evidence="1">
        <name>Zn(2+)</name>
        <dbReference type="ChEBI" id="CHEBI:29105"/>
    </cofactor>
</comment>
<evidence type="ECO:0000313" key="7">
    <source>
        <dbReference type="Proteomes" id="UP001221838"/>
    </source>
</evidence>
<protein>
    <recommendedName>
        <fullName evidence="8">Metallo-beta-lactamase superfamily protein</fullName>
    </recommendedName>
</protein>
<name>A0ABT5D619_9BACT</name>
<dbReference type="PANTHER" id="PTHR42978">
    <property type="entry name" value="QUORUM-QUENCHING LACTONASE YTNP-RELATED-RELATED"/>
    <property type="match status" value="1"/>
</dbReference>
<dbReference type="EMBL" id="JAQNDM010000002">
    <property type="protein sequence ID" value="MDC0709105.1"/>
    <property type="molecule type" value="Genomic_DNA"/>
</dbReference>
<dbReference type="InterPro" id="IPR036866">
    <property type="entry name" value="RibonucZ/Hydroxyglut_hydro"/>
</dbReference>
<evidence type="ECO:0000256" key="3">
    <source>
        <dbReference type="ARBA" id="ARBA00022723"/>
    </source>
</evidence>
<comment type="similarity">
    <text evidence="2">Belongs to the metallo-beta-lactamase superfamily.</text>
</comment>
<comment type="caution">
    <text evidence="6">The sequence shown here is derived from an EMBL/GenBank/DDBJ whole genome shotgun (WGS) entry which is preliminary data.</text>
</comment>
<evidence type="ECO:0000256" key="1">
    <source>
        <dbReference type="ARBA" id="ARBA00001947"/>
    </source>
</evidence>
<sequence length="357" mass="38674">MTSSFRPLPSLAAARAEPIPGLRLQHLRRAAQEAREAFVAGGPVAAVATCDLITFPYPAQFAFSGAALSPVPYVMMTNRMQVVQFHQGGELRTLLFNPSDYERGHAAPFYRSLRERYGAFVSDKMMSTRHGTVESHLAALGLKPEDVDYLAFDHLHVQDVRRWLGGEGTSAYFPRAKLLIQRAEWEAVKNLHPMQTVWYVPNGTAGVPESRVELLEGDVWLGPGAAILATPGHTLGNMSLAVATGQEVFVVSENGVATESYTPLQSAIPGMRSFAEHMGLEVVLNGNTREHSLDQYSSMVVEKLFAGPSAVEEAFVNFHPSSLLTASLMAPGLSPTVVLPSPHFGDIRPAAAARRAA</sequence>
<reference evidence="6 7" key="1">
    <citation type="submission" date="2022-11" db="EMBL/GenBank/DDBJ databases">
        <title>Minimal conservation of predation-associated metabolite biosynthetic gene clusters underscores biosynthetic potential of Myxococcota including descriptions for ten novel species: Archangium lansinium sp. nov., Myxococcus landrumus sp. nov., Nannocystis bai.</title>
        <authorList>
            <person name="Ahearne A."/>
            <person name="Stevens C."/>
            <person name="Dowd S."/>
        </authorList>
    </citation>
    <scope>NUCLEOTIDE SEQUENCE [LARGE SCALE GENOMIC DNA]</scope>
    <source>
        <strain evidence="6 7">NCWAL01</strain>
    </source>
</reference>
<keyword evidence="5" id="KW-0862">Zinc</keyword>
<dbReference type="Gene3D" id="3.60.15.10">
    <property type="entry name" value="Ribonuclease Z/Hydroxyacylglutathione hydrolase-like"/>
    <property type="match status" value="1"/>
</dbReference>
<dbReference type="Proteomes" id="UP001221838">
    <property type="component" value="Unassembled WGS sequence"/>
</dbReference>
<evidence type="ECO:0000313" key="6">
    <source>
        <dbReference type="EMBL" id="MDC0709105.1"/>
    </source>
</evidence>
<keyword evidence="7" id="KW-1185">Reference proteome</keyword>
<keyword evidence="3" id="KW-0479">Metal-binding</keyword>
<evidence type="ECO:0000256" key="5">
    <source>
        <dbReference type="ARBA" id="ARBA00022833"/>
    </source>
</evidence>
<gene>
    <name evidence="6" type="ORF">POL68_11585</name>
</gene>
<dbReference type="PANTHER" id="PTHR42978:SF7">
    <property type="entry name" value="METALLO-HYDROLASE RV2300C-RELATED"/>
    <property type="match status" value="1"/>
</dbReference>
<evidence type="ECO:0000256" key="2">
    <source>
        <dbReference type="ARBA" id="ARBA00007749"/>
    </source>
</evidence>
<dbReference type="InterPro" id="IPR051013">
    <property type="entry name" value="MBL_superfamily_lactonases"/>
</dbReference>
<evidence type="ECO:0000256" key="4">
    <source>
        <dbReference type="ARBA" id="ARBA00022801"/>
    </source>
</evidence>
<dbReference type="SUPFAM" id="SSF56281">
    <property type="entry name" value="Metallo-hydrolase/oxidoreductase"/>
    <property type="match status" value="1"/>
</dbReference>
<dbReference type="RefSeq" id="WP_272137359.1">
    <property type="nucleotide sequence ID" value="NZ_JAQNDM010000002.1"/>
</dbReference>